<evidence type="ECO:0000259" key="3">
    <source>
        <dbReference type="Pfam" id="PF01979"/>
    </source>
</evidence>
<dbReference type="Pfam" id="PF01979">
    <property type="entry name" value="Amidohydro_1"/>
    <property type="match status" value="1"/>
</dbReference>
<sequence length="250" mass="26520">MQKRLLVLRHVLTAYAGLFLLSRAPVAHAQSPTPATSVQAIKCGRLLDVRTGRALPNGVVLVRGRTILQAGAAVVDLSNALVLPGLIDAHPHLRQNYQTELGDDSRLVTVASMSTARRVLLGAAMSREDLEASITTMRDLGNSGVNGDVALREAINQGDVVGARMVASTRALAAGGQFGHLTPEAPALVAQEYVAISGVEEARRAVRAPYDGADCIKAGGHNMLTIRESTQQAPSFSNQHTNSKVYHYSV</sequence>
<dbReference type="InterPro" id="IPR011059">
    <property type="entry name" value="Metal-dep_hydrolase_composite"/>
</dbReference>
<feature type="region of interest" description="Disordered" evidence="1">
    <location>
        <begin position="230"/>
        <end position="250"/>
    </location>
</feature>
<evidence type="ECO:0000256" key="1">
    <source>
        <dbReference type="SAM" id="MobiDB-lite"/>
    </source>
</evidence>
<dbReference type="Proteomes" id="UP000612233">
    <property type="component" value="Unassembled WGS sequence"/>
</dbReference>
<dbReference type="Gene3D" id="3.20.20.140">
    <property type="entry name" value="Metal-dependent hydrolases"/>
    <property type="match status" value="1"/>
</dbReference>
<dbReference type="RefSeq" id="WP_191003117.1">
    <property type="nucleotide sequence ID" value="NZ_JACXAD010000001.1"/>
</dbReference>
<dbReference type="PANTHER" id="PTHR43135:SF3">
    <property type="entry name" value="ALPHA-D-RIBOSE 1-METHYLPHOSPHONATE 5-TRIPHOSPHATE DIPHOSPHATASE"/>
    <property type="match status" value="1"/>
</dbReference>
<evidence type="ECO:0000256" key="2">
    <source>
        <dbReference type="SAM" id="SignalP"/>
    </source>
</evidence>
<feature type="compositionally biased region" description="Polar residues" evidence="1">
    <location>
        <begin position="230"/>
        <end position="244"/>
    </location>
</feature>
<dbReference type="AlphaFoldDB" id="A0A927B8W6"/>
<gene>
    <name evidence="4" type="ORF">IC235_00055</name>
</gene>
<dbReference type="SUPFAM" id="SSF51338">
    <property type="entry name" value="Composite domain of metallo-dependent hydrolases"/>
    <property type="match status" value="1"/>
</dbReference>
<reference evidence="4" key="1">
    <citation type="submission" date="2020-09" db="EMBL/GenBank/DDBJ databases">
        <authorList>
            <person name="Kim M.K."/>
        </authorList>
    </citation>
    <scope>NUCLEOTIDE SEQUENCE</scope>
    <source>
        <strain evidence="4">BT664</strain>
    </source>
</reference>
<dbReference type="EMBL" id="JACXAD010000001">
    <property type="protein sequence ID" value="MBD2766282.1"/>
    <property type="molecule type" value="Genomic_DNA"/>
</dbReference>
<name>A0A927B8W6_9BACT</name>
<dbReference type="InterPro" id="IPR006680">
    <property type="entry name" value="Amidohydro-rel"/>
</dbReference>
<accession>A0A927B8W6</accession>
<proteinExistence type="predicted"/>
<protein>
    <submittedName>
        <fullName evidence="4">Amidohydrolase family protein</fullName>
    </submittedName>
</protein>
<organism evidence="4 5">
    <name type="scientific">Hymenobacter montanus</name>
    <dbReference type="NCBI Taxonomy" id="2771359"/>
    <lineage>
        <taxon>Bacteria</taxon>
        <taxon>Pseudomonadati</taxon>
        <taxon>Bacteroidota</taxon>
        <taxon>Cytophagia</taxon>
        <taxon>Cytophagales</taxon>
        <taxon>Hymenobacteraceae</taxon>
        <taxon>Hymenobacter</taxon>
    </lineage>
</organism>
<feature type="chain" id="PRO_5036896722" evidence="2">
    <location>
        <begin position="30"/>
        <end position="250"/>
    </location>
</feature>
<evidence type="ECO:0000313" key="5">
    <source>
        <dbReference type="Proteomes" id="UP000612233"/>
    </source>
</evidence>
<dbReference type="GO" id="GO:0016810">
    <property type="term" value="F:hydrolase activity, acting on carbon-nitrogen (but not peptide) bonds"/>
    <property type="evidence" value="ECO:0007669"/>
    <property type="project" value="InterPro"/>
</dbReference>
<dbReference type="InterPro" id="IPR051781">
    <property type="entry name" value="Metallo-dep_Hydrolase"/>
</dbReference>
<evidence type="ECO:0000313" key="4">
    <source>
        <dbReference type="EMBL" id="MBD2766282.1"/>
    </source>
</evidence>
<dbReference type="SUPFAM" id="SSF51556">
    <property type="entry name" value="Metallo-dependent hydrolases"/>
    <property type="match status" value="1"/>
</dbReference>
<comment type="caution">
    <text evidence="4">The sequence shown here is derived from an EMBL/GenBank/DDBJ whole genome shotgun (WGS) entry which is preliminary data.</text>
</comment>
<feature type="signal peptide" evidence="2">
    <location>
        <begin position="1"/>
        <end position="29"/>
    </location>
</feature>
<keyword evidence="5" id="KW-1185">Reference proteome</keyword>
<dbReference type="PANTHER" id="PTHR43135">
    <property type="entry name" value="ALPHA-D-RIBOSE 1-METHYLPHOSPHONATE 5-TRIPHOSPHATE DIPHOSPHATASE"/>
    <property type="match status" value="1"/>
</dbReference>
<dbReference type="InterPro" id="IPR032466">
    <property type="entry name" value="Metal_Hydrolase"/>
</dbReference>
<keyword evidence="2" id="KW-0732">Signal</keyword>
<feature type="domain" description="Amidohydrolase-related" evidence="3">
    <location>
        <begin position="81"/>
        <end position="210"/>
    </location>
</feature>